<dbReference type="GO" id="GO:0050661">
    <property type="term" value="F:NADP binding"/>
    <property type="evidence" value="ECO:0007669"/>
    <property type="project" value="TreeGrafter"/>
</dbReference>
<dbReference type="Proteomes" id="UP000681967">
    <property type="component" value="Unassembled WGS sequence"/>
</dbReference>
<comment type="caution">
    <text evidence="3">The sequence shown here is derived from an EMBL/GenBank/DDBJ whole genome shotgun (WGS) entry which is preliminary data.</text>
</comment>
<evidence type="ECO:0000313" key="3">
    <source>
        <dbReference type="EMBL" id="CAF4307126.1"/>
    </source>
</evidence>
<name>A0A8S2TTT0_9BILA</name>
<evidence type="ECO:0000313" key="4">
    <source>
        <dbReference type="Proteomes" id="UP000681720"/>
    </source>
</evidence>
<keyword evidence="1" id="KW-0560">Oxidoreductase</keyword>
<dbReference type="EMBL" id="CAJOBH010018472">
    <property type="protein sequence ID" value="CAF4206591.1"/>
    <property type="molecule type" value="Genomic_DNA"/>
</dbReference>
<dbReference type="EMBL" id="CAJOBJ010037355">
    <property type="protein sequence ID" value="CAF4307126.1"/>
    <property type="molecule type" value="Genomic_DNA"/>
</dbReference>
<dbReference type="GO" id="GO:0006212">
    <property type="term" value="P:uracil catabolic process"/>
    <property type="evidence" value="ECO:0007669"/>
    <property type="project" value="TreeGrafter"/>
</dbReference>
<dbReference type="AlphaFoldDB" id="A0A8S2TTT0"/>
<dbReference type="PANTHER" id="PTHR43073">
    <property type="entry name" value="DIHYDROPYRIMIDINE DEHYDROGENASE [NADP(+)]"/>
    <property type="match status" value="1"/>
</dbReference>
<accession>A0A8S2TTT0</accession>
<gene>
    <name evidence="2" type="ORF">BYL167_LOCUS23858</name>
    <name evidence="3" type="ORF">GIL414_LOCUS26117</name>
</gene>
<dbReference type="GO" id="GO:0017113">
    <property type="term" value="F:dihydropyrimidine dehydrogenase (NADP+) activity"/>
    <property type="evidence" value="ECO:0007669"/>
    <property type="project" value="TreeGrafter"/>
</dbReference>
<dbReference type="PANTHER" id="PTHR43073:SF2">
    <property type="entry name" value="DIHYDROPYRIMIDINE DEHYDROGENASE [NADP(+)]"/>
    <property type="match status" value="1"/>
</dbReference>
<protein>
    <submittedName>
        <fullName evidence="3">Uncharacterized protein</fullName>
    </submittedName>
</protein>
<evidence type="ECO:0000256" key="1">
    <source>
        <dbReference type="ARBA" id="ARBA00023002"/>
    </source>
</evidence>
<reference evidence="3" key="1">
    <citation type="submission" date="2021-02" db="EMBL/GenBank/DDBJ databases">
        <authorList>
            <person name="Nowell W R."/>
        </authorList>
    </citation>
    <scope>NUCLEOTIDE SEQUENCE</scope>
</reference>
<dbReference type="GO" id="GO:0005829">
    <property type="term" value="C:cytosol"/>
    <property type="evidence" value="ECO:0007669"/>
    <property type="project" value="TreeGrafter"/>
</dbReference>
<dbReference type="GO" id="GO:0006210">
    <property type="term" value="P:thymine catabolic process"/>
    <property type="evidence" value="ECO:0007669"/>
    <property type="project" value="TreeGrafter"/>
</dbReference>
<dbReference type="Proteomes" id="UP000681720">
    <property type="component" value="Unassembled WGS sequence"/>
</dbReference>
<feature type="non-terminal residue" evidence="3">
    <location>
        <position position="1"/>
    </location>
</feature>
<organism evidence="3 4">
    <name type="scientific">Rotaria magnacalcarata</name>
    <dbReference type="NCBI Taxonomy" id="392030"/>
    <lineage>
        <taxon>Eukaryota</taxon>
        <taxon>Metazoa</taxon>
        <taxon>Spiralia</taxon>
        <taxon>Gnathifera</taxon>
        <taxon>Rotifera</taxon>
        <taxon>Eurotatoria</taxon>
        <taxon>Bdelloidea</taxon>
        <taxon>Philodinida</taxon>
        <taxon>Philodinidae</taxon>
        <taxon>Rotaria</taxon>
    </lineage>
</organism>
<sequence>MEFVKTEQTESGDWIEDEDQIIRLKCNYVISAFGSTLNEHPVVQALAPIQLDKYNYPVVD</sequence>
<dbReference type="GO" id="GO:0002058">
    <property type="term" value="F:uracil binding"/>
    <property type="evidence" value="ECO:0007669"/>
    <property type="project" value="TreeGrafter"/>
</dbReference>
<evidence type="ECO:0000313" key="2">
    <source>
        <dbReference type="EMBL" id="CAF4206591.1"/>
    </source>
</evidence>
<proteinExistence type="predicted"/>